<gene>
    <name evidence="5" type="primary">rpsB</name>
    <name evidence="7" type="ORF">UX48_C0042G0011</name>
</gene>
<evidence type="ECO:0000313" key="8">
    <source>
        <dbReference type="Proteomes" id="UP000034067"/>
    </source>
</evidence>
<dbReference type="Pfam" id="PF00318">
    <property type="entry name" value="Ribosomal_S2"/>
    <property type="match status" value="1"/>
</dbReference>
<dbReference type="HAMAP" id="MF_00291_B">
    <property type="entry name" value="Ribosomal_uS2_B"/>
    <property type="match status" value="1"/>
</dbReference>
<dbReference type="Gene3D" id="3.40.50.10490">
    <property type="entry name" value="Glucose-6-phosphate isomerase like protein, domain 1"/>
    <property type="match status" value="1"/>
</dbReference>
<dbReference type="InterPro" id="IPR023591">
    <property type="entry name" value="Ribosomal_uS2_flav_dom_sf"/>
</dbReference>
<dbReference type="SUPFAM" id="SSF52313">
    <property type="entry name" value="Ribosomal protein S2"/>
    <property type="match status" value="1"/>
</dbReference>
<dbReference type="GO" id="GO:0022627">
    <property type="term" value="C:cytosolic small ribosomal subunit"/>
    <property type="evidence" value="ECO:0007669"/>
    <property type="project" value="TreeGrafter"/>
</dbReference>
<evidence type="ECO:0000256" key="1">
    <source>
        <dbReference type="ARBA" id="ARBA00006242"/>
    </source>
</evidence>
<dbReference type="InterPro" id="IPR005706">
    <property type="entry name" value="Ribosomal_uS2_bac/mit/plastid"/>
</dbReference>
<name>A0A0G1PN58_9BACT</name>
<dbReference type="Gene3D" id="1.10.287.610">
    <property type="entry name" value="Helix hairpin bin"/>
    <property type="match status" value="1"/>
</dbReference>
<protein>
    <recommendedName>
        <fullName evidence="4 5">Small ribosomal subunit protein uS2</fullName>
    </recommendedName>
</protein>
<accession>A0A0G1PN58</accession>
<evidence type="ECO:0000256" key="4">
    <source>
        <dbReference type="ARBA" id="ARBA00035256"/>
    </source>
</evidence>
<dbReference type="PROSITE" id="PS00963">
    <property type="entry name" value="RIBOSOMAL_S2_2"/>
    <property type="match status" value="1"/>
</dbReference>
<dbReference type="Proteomes" id="UP000034067">
    <property type="component" value="Unassembled WGS sequence"/>
</dbReference>
<evidence type="ECO:0000256" key="5">
    <source>
        <dbReference type="HAMAP-Rule" id="MF_00291"/>
    </source>
</evidence>
<comment type="caution">
    <text evidence="7">The sequence shown here is derived from an EMBL/GenBank/DDBJ whole genome shotgun (WGS) entry which is preliminary data.</text>
</comment>
<dbReference type="GO" id="GO:0006412">
    <property type="term" value="P:translation"/>
    <property type="evidence" value="ECO:0007669"/>
    <property type="project" value="UniProtKB-UniRule"/>
</dbReference>
<dbReference type="EMBL" id="LCMJ01000042">
    <property type="protein sequence ID" value="KKU34102.1"/>
    <property type="molecule type" value="Genomic_DNA"/>
</dbReference>
<sequence>MANQEMIKEMHQAGVHVGRQKSSTDPKMKPFIFGLKSNLQIIDLEKSAEKLSVALDLLRKIAQGGGKIIFVGTKPAARKTVEEAAKRCGQPYVTLRWLGGTLTNFSTISKRINYLKDLERKKETGELKKYTKKEQLTLERKLAELTEQLGGLKNLDKLPDAVFVADVKENEIVVKEAKIKKIPVVGMINTNANPTTIEYPIPANTNAASSIKYLVNKIAEAILSSAAAAEEPEATATGKKA</sequence>
<proteinExistence type="inferred from homology"/>
<keyword evidence="3 5" id="KW-0687">Ribonucleoprotein</keyword>
<keyword evidence="2 5" id="KW-0689">Ribosomal protein</keyword>
<dbReference type="FunFam" id="1.10.287.610:FF:000001">
    <property type="entry name" value="30S ribosomal protein S2"/>
    <property type="match status" value="1"/>
</dbReference>
<evidence type="ECO:0000256" key="2">
    <source>
        <dbReference type="ARBA" id="ARBA00022980"/>
    </source>
</evidence>
<organism evidence="7 8">
    <name type="scientific">Candidatus Azambacteria bacterium GW2011_GWB1_46_27</name>
    <dbReference type="NCBI Taxonomy" id="1618617"/>
    <lineage>
        <taxon>Bacteria</taxon>
        <taxon>Candidatus Azamiibacteriota</taxon>
    </lineage>
</organism>
<dbReference type="NCBIfam" id="TIGR01011">
    <property type="entry name" value="rpsB_bact"/>
    <property type="match status" value="1"/>
</dbReference>
<evidence type="ECO:0000256" key="6">
    <source>
        <dbReference type="RuleBase" id="RU003631"/>
    </source>
</evidence>
<dbReference type="PRINTS" id="PR00395">
    <property type="entry name" value="RIBOSOMALS2"/>
</dbReference>
<dbReference type="PATRIC" id="fig|1618617.3.peg.547"/>
<evidence type="ECO:0000313" key="7">
    <source>
        <dbReference type="EMBL" id="KKU34102.1"/>
    </source>
</evidence>
<evidence type="ECO:0000256" key="3">
    <source>
        <dbReference type="ARBA" id="ARBA00023274"/>
    </source>
</evidence>
<dbReference type="PANTHER" id="PTHR12534">
    <property type="entry name" value="30S RIBOSOMAL PROTEIN S2 PROKARYOTIC AND ORGANELLAR"/>
    <property type="match status" value="1"/>
</dbReference>
<dbReference type="PANTHER" id="PTHR12534:SF0">
    <property type="entry name" value="SMALL RIBOSOMAL SUBUNIT PROTEIN US2M"/>
    <property type="match status" value="1"/>
</dbReference>
<dbReference type="AlphaFoldDB" id="A0A0G1PN58"/>
<comment type="similarity">
    <text evidence="1 5 6">Belongs to the universal ribosomal protein uS2 family.</text>
</comment>
<dbReference type="InterPro" id="IPR018130">
    <property type="entry name" value="Ribosomal_uS2_CS"/>
</dbReference>
<dbReference type="GO" id="GO:0003735">
    <property type="term" value="F:structural constituent of ribosome"/>
    <property type="evidence" value="ECO:0007669"/>
    <property type="project" value="InterPro"/>
</dbReference>
<reference evidence="7 8" key="1">
    <citation type="journal article" date="2015" name="Nature">
        <title>rRNA introns, odd ribosomes, and small enigmatic genomes across a large radiation of phyla.</title>
        <authorList>
            <person name="Brown C.T."/>
            <person name="Hug L.A."/>
            <person name="Thomas B.C."/>
            <person name="Sharon I."/>
            <person name="Castelle C.J."/>
            <person name="Singh A."/>
            <person name="Wilkins M.J."/>
            <person name="Williams K.H."/>
            <person name="Banfield J.F."/>
        </authorList>
    </citation>
    <scope>NUCLEOTIDE SEQUENCE [LARGE SCALE GENOMIC DNA]</scope>
</reference>
<dbReference type="InterPro" id="IPR001865">
    <property type="entry name" value="Ribosomal_uS2"/>
</dbReference>
<dbReference type="CDD" id="cd01425">
    <property type="entry name" value="RPS2"/>
    <property type="match status" value="1"/>
</dbReference>